<name>A0A5B2XSU8_9PSEU</name>
<accession>A0A5B2XSU8</accession>
<gene>
    <name evidence="1" type="ORF">F0L68_00160</name>
</gene>
<sequence>MANPADIIATSTAGLYLVARLVHVRRHGCRPDPIDRELLAQRERRCRVVLNTQPALRRDEPSDVL</sequence>
<evidence type="ECO:0000313" key="1">
    <source>
        <dbReference type="EMBL" id="KAA2266988.1"/>
    </source>
</evidence>
<reference evidence="1 2" key="2">
    <citation type="submission" date="2019-09" db="EMBL/GenBank/DDBJ databases">
        <authorList>
            <person name="Jin C."/>
        </authorList>
    </citation>
    <scope>NUCLEOTIDE SEQUENCE [LARGE SCALE GENOMIC DNA]</scope>
    <source>
        <strain evidence="1 2">AN110305</strain>
    </source>
</reference>
<dbReference type="EMBL" id="VUOB01000001">
    <property type="protein sequence ID" value="KAA2266988.1"/>
    <property type="molecule type" value="Genomic_DNA"/>
</dbReference>
<reference evidence="1 2" key="1">
    <citation type="submission" date="2019-09" db="EMBL/GenBank/DDBJ databases">
        <title>Goodfellowia gen. nov., a new genus of the Pseudonocardineae related to Actinoalloteichus, containing Goodfellowia coeruleoviolacea gen. nov., comb. nov. gen. nov., comb. nov.</title>
        <authorList>
            <person name="Labeda D."/>
        </authorList>
    </citation>
    <scope>NUCLEOTIDE SEQUENCE [LARGE SCALE GENOMIC DNA]</scope>
    <source>
        <strain evidence="1 2">AN110305</strain>
    </source>
</reference>
<organism evidence="1 2">
    <name type="scientific">Solihabitans fulvus</name>
    <dbReference type="NCBI Taxonomy" id="1892852"/>
    <lineage>
        <taxon>Bacteria</taxon>
        <taxon>Bacillati</taxon>
        <taxon>Actinomycetota</taxon>
        <taxon>Actinomycetes</taxon>
        <taxon>Pseudonocardiales</taxon>
        <taxon>Pseudonocardiaceae</taxon>
        <taxon>Solihabitans</taxon>
    </lineage>
</organism>
<dbReference type="Proteomes" id="UP000323454">
    <property type="component" value="Unassembled WGS sequence"/>
</dbReference>
<dbReference type="AlphaFoldDB" id="A0A5B2XSU8"/>
<comment type="caution">
    <text evidence="1">The sequence shown here is derived from an EMBL/GenBank/DDBJ whole genome shotgun (WGS) entry which is preliminary data.</text>
</comment>
<proteinExistence type="predicted"/>
<dbReference type="RefSeq" id="WP_149847296.1">
    <property type="nucleotide sequence ID" value="NZ_VUOB01000001.1"/>
</dbReference>
<protein>
    <submittedName>
        <fullName evidence="1">Uncharacterized protein</fullName>
    </submittedName>
</protein>
<keyword evidence="2" id="KW-1185">Reference proteome</keyword>
<evidence type="ECO:0000313" key="2">
    <source>
        <dbReference type="Proteomes" id="UP000323454"/>
    </source>
</evidence>